<organism evidence="2">
    <name type="scientific">Alexandrium catenella</name>
    <name type="common">Red tide dinoflagellate</name>
    <name type="synonym">Gonyaulax catenella</name>
    <dbReference type="NCBI Taxonomy" id="2925"/>
    <lineage>
        <taxon>Eukaryota</taxon>
        <taxon>Sar</taxon>
        <taxon>Alveolata</taxon>
        <taxon>Dinophyceae</taxon>
        <taxon>Gonyaulacales</taxon>
        <taxon>Pyrocystaceae</taxon>
        <taxon>Alexandrium</taxon>
    </lineage>
</organism>
<name>A0A7S1WD99_ALECA</name>
<dbReference type="AlphaFoldDB" id="A0A7S1WD99"/>
<evidence type="ECO:0000256" key="1">
    <source>
        <dbReference type="SAM" id="MobiDB-lite"/>
    </source>
</evidence>
<accession>A0A7S1WD99</accession>
<feature type="compositionally biased region" description="Basic residues" evidence="1">
    <location>
        <begin position="89"/>
        <end position="100"/>
    </location>
</feature>
<sequence>MAKLPCACIGPPGSMQGNGFWLLWSLPTCARRHRRRAAHAAERTAHFFPFFFAATAALPLLDAFEPSAAGLTDFDLRRQQQQHTPQTIPRRRPRTRAATQ</sequence>
<dbReference type="EMBL" id="HBGE01064696">
    <property type="protein sequence ID" value="CAD9161994.1"/>
    <property type="molecule type" value="Transcribed_RNA"/>
</dbReference>
<proteinExistence type="predicted"/>
<protein>
    <submittedName>
        <fullName evidence="2">Uncharacterized protein</fullName>
    </submittedName>
</protein>
<gene>
    <name evidence="2" type="ORF">ACAT0790_LOCUS38759</name>
</gene>
<feature type="region of interest" description="Disordered" evidence="1">
    <location>
        <begin position="76"/>
        <end position="100"/>
    </location>
</feature>
<evidence type="ECO:0000313" key="2">
    <source>
        <dbReference type="EMBL" id="CAD9161994.1"/>
    </source>
</evidence>
<feature type="compositionally biased region" description="Low complexity" evidence="1">
    <location>
        <begin position="79"/>
        <end position="88"/>
    </location>
</feature>
<reference evidence="2" key="1">
    <citation type="submission" date="2021-01" db="EMBL/GenBank/DDBJ databases">
        <authorList>
            <person name="Corre E."/>
            <person name="Pelletier E."/>
            <person name="Niang G."/>
            <person name="Scheremetjew M."/>
            <person name="Finn R."/>
            <person name="Kale V."/>
            <person name="Holt S."/>
            <person name="Cochrane G."/>
            <person name="Meng A."/>
            <person name="Brown T."/>
            <person name="Cohen L."/>
        </authorList>
    </citation>
    <scope>NUCLEOTIDE SEQUENCE</scope>
    <source>
        <strain evidence="2">OF101</strain>
    </source>
</reference>